<dbReference type="InterPro" id="IPR037185">
    <property type="entry name" value="EmrE-like"/>
</dbReference>
<feature type="transmembrane region" description="Helical" evidence="6">
    <location>
        <begin position="99"/>
        <end position="119"/>
    </location>
</feature>
<dbReference type="GO" id="GO:0016020">
    <property type="term" value="C:membrane"/>
    <property type="evidence" value="ECO:0007669"/>
    <property type="project" value="UniProtKB-SubCell"/>
</dbReference>
<feature type="transmembrane region" description="Helical" evidence="6">
    <location>
        <begin position="241"/>
        <end position="261"/>
    </location>
</feature>
<feature type="transmembrane region" description="Helical" evidence="6">
    <location>
        <begin position="282"/>
        <end position="314"/>
    </location>
</feature>
<evidence type="ECO:0000256" key="4">
    <source>
        <dbReference type="ARBA" id="ARBA00022989"/>
    </source>
</evidence>
<organism evidence="8 9">
    <name type="scientific">Gardnerella vaginalis</name>
    <dbReference type="NCBI Taxonomy" id="2702"/>
    <lineage>
        <taxon>Bacteria</taxon>
        <taxon>Bacillati</taxon>
        <taxon>Actinomycetota</taxon>
        <taxon>Actinomycetes</taxon>
        <taxon>Bifidobacteriales</taxon>
        <taxon>Bifidobacteriaceae</taxon>
        <taxon>Gardnerella</taxon>
    </lineage>
</organism>
<evidence type="ECO:0000259" key="7">
    <source>
        <dbReference type="Pfam" id="PF00892"/>
    </source>
</evidence>
<accession>A0A133NRR3</accession>
<comment type="caution">
    <text evidence="8">The sequence shown here is derived from an EMBL/GenBank/DDBJ whole genome shotgun (WGS) entry which is preliminary data.</text>
</comment>
<sequence length="315" mass="33789">MDVGFVKNIQKIKPKKPNPAVDHSPRTMTIGIILTILGGALWGTNATVSKILMSQYLVSPLQIACVRQLAAGVLFVIVAAMVNRKQLVGALSTKKSWPMLVVTGIVCVLLTQVAYLFTIDWTNSGTATVLQSLNLLFVLVYVCLRSKRTPTLRENIGVLLAFAGTALMATGGNFSSLSLPLMGLLWGLADAASTAALAIMPVKLIAKWGNLTVNGITFIIAGLIMLPFVKPWQTMPPLDLRAYLLFTFTIVGGTFGAYWMFLAGVMRVGSVRGTLLGASEPVMAAITAVVFTGAVFSWADFAGFALIFIMMILLR</sequence>
<keyword evidence="4 6" id="KW-1133">Transmembrane helix</keyword>
<feature type="transmembrane region" description="Helical" evidence="6">
    <location>
        <begin position="25"/>
        <end position="44"/>
    </location>
</feature>
<proteinExistence type="inferred from homology"/>
<evidence type="ECO:0000256" key="2">
    <source>
        <dbReference type="ARBA" id="ARBA00007362"/>
    </source>
</evidence>
<dbReference type="AlphaFoldDB" id="A0A133NRR3"/>
<dbReference type="PANTHER" id="PTHR32322">
    <property type="entry name" value="INNER MEMBRANE TRANSPORTER"/>
    <property type="match status" value="1"/>
</dbReference>
<dbReference type="SUPFAM" id="SSF103481">
    <property type="entry name" value="Multidrug resistance efflux transporter EmrE"/>
    <property type="match status" value="2"/>
</dbReference>
<dbReference type="RefSeq" id="WP_060786558.1">
    <property type="nucleotide sequence ID" value="NZ_JBLLPD010000008.1"/>
</dbReference>
<evidence type="ECO:0000256" key="3">
    <source>
        <dbReference type="ARBA" id="ARBA00022692"/>
    </source>
</evidence>
<name>A0A133NRR3_GARVA</name>
<evidence type="ECO:0000256" key="5">
    <source>
        <dbReference type="ARBA" id="ARBA00023136"/>
    </source>
</evidence>
<dbReference type="Proteomes" id="UP000070558">
    <property type="component" value="Unassembled WGS sequence"/>
</dbReference>
<feature type="transmembrane region" description="Helical" evidence="6">
    <location>
        <begin position="125"/>
        <end position="144"/>
    </location>
</feature>
<keyword evidence="5 6" id="KW-0472">Membrane</keyword>
<feature type="transmembrane region" description="Helical" evidence="6">
    <location>
        <begin position="181"/>
        <end position="199"/>
    </location>
</feature>
<reference evidence="8 9" key="1">
    <citation type="submission" date="2016-01" db="EMBL/GenBank/DDBJ databases">
        <authorList>
            <person name="Oliw E.H."/>
        </authorList>
    </citation>
    <scope>NUCLEOTIDE SEQUENCE [LARGE SCALE GENOMIC DNA]</scope>
    <source>
        <strain evidence="8 9">GED7760B</strain>
    </source>
</reference>
<feature type="transmembrane region" description="Helical" evidence="6">
    <location>
        <begin position="56"/>
        <end position="78"/>
    </location>
</feature>
<feature type="transmembrane region" description="Helical" evidence="6">
    <location>
        <begin position="211"/>
        <end position="229"/>
    </location>
</feature>
<evidence type="ECO:0000313" key="8">
    <source>
        <dbReference type="EMBL" id="KXA18961.1"/>
    </source>
</evidence>
<evidence type="ECO:0000256" key="1">
    <source>
        <dbReference type="ARBA" id="ARBA00004141"/>
    </source>
</evidence>
<evidence type="ECO:0000256" key="6">
    <source>
        <dbReference type="SAM" id="Phobius"/>
    </source>
</evidence>
<dbReference type="PATRIC" id="fig|2702.99.peg.258"/>
<comment type="similarity">
    <text evidence="2">Belongs to the EamA transporter family.</text>
</comment>
<protein>
    <submittedName>
        <fullName evidence="8">Putative membrane protein</fullName>
    </submittedName>
</protein>
<keyword evidence="3 6" id="KW-0812">Transmembrane</keyword>
<dbReference type="PANTHER" id="PTHR32322:SF2">
    <property type="entry name" value="EAMA DOMAIN-CONTAINING PROTEIN"/>
    <property type="match status" value="1"/>
</dbReference>
<dbReference type="EMBL" id="LRQA01000021">
    <property type="protein sequence ID" value="KXA18961.1"/>
    <property type="molecule type" value="Genomic_DNA"/>
</dbReference>
<dbReference type="InterPro" id="IPR050638">
    <property type="entry name" value="AA-Vitamin_Transporters"/>
</dbReference>
<dbReference type="InterPro" id="IPR000620">
    <property type="entry name" value="EamA_dom"/>
</dbReference>
<feature type="transmembrane region" description="Helical" evidence="6">
    <location>
        <begin position="156"/>
        <end position="175"/>
    </location>
</feature>
<gene>
    <name evidence="8" type="ORF">HMPREF3216_00256</name>
</gene>
<comment type="subcellular location">
    <subcellularLocation>
        <location evidence="1">Membrane</location>
        <topology evidence="1">Multi-pass membrane protein</topology>
    </subcellularLocation>
</comment>
<evidence type="ECO:0000313" key="9">
    <source>
        <dbReference type="Proteomes" id="UP000070558"/>
    </source>
</evidence>
<dbReference type="OrthoDB" id="9810818at2"/>
<feature type="domain" description="EamA" evidence="7">
    <location>
        <begin position="30"/>
        <end position="169"/>
    </location>
</feature>
<feature type="domain" description="EamA" evidence="7">
    <location>
        <begin position="182"/>
        <end position="314"/>
    </location>
</feature>
<dbReference type="Pfam" id="PF00892">
    <property type="entry name" value="EamA"/>
    <property type="match status" value="2"/>
</dbReference>